<accession>A0A0S3QTK0</accession>
<dbReference type="PROSITE" id="PS00065">
    <property type="entry name" value="D_2_HYDROXYACID_DH_1"/>
    <property type="match status" value="1"/>
</dbReference>
<feature type="domain" description="ACT" evidence="12">
    <location>
        <begin position="457"/>
        <end position="530"/>
    </location>
</feature>
<dbReference type="CDD" id="cd04902">
    <property type="entry name" value="ACT_3PGDH-xct"/>
    <property type="match status" value="1"/>
</dbReference>
<evidence type="ECO:0000256" key="3">
    <source>
        <dbReference type="ARBA" id="ARBA00005854"/>
    </source>
</evidence>
<keyword evidence="6 11" id="KW-0560">Oxidoreductase</keyword>
<sequence length="530" mass="57815">MYRVLVCDKISDEGVKLFALEPDFEVDVKTGLREDEIIAIVDKYDALIVRSATKVTRRIIEAAARLKVIGRAGTGVDNIDVEAATERGIVVMNTPGANTIAAAEHAMAMLMSMARKIPQANASMKEGKWEKKKFMGVEIRNKVLGIIGIGRIGSYVAKMAQGLNMEVIAYDPYISEEAATSMGIRLVSLDELLETADFVSVHTPLTSETKYLLNKERLLKMKKGAYLVNCARGGIVKEDDLYEVLVSGHLAGAALDVFEKEPVDPDNPLLKLDNVICTPHIGASTREAQEVVAIAIAQQIIDFFKRGIIKHAVNVPSIKPELIPKAEPYINLATKLGLMVSQIYEGRMEEVEVEYSGEVLEEGIYRALTAAALTGILKPILGNGVNMVNALYIAKQRGIKVVEKRSDSTEGYVSLIRIILKGEGKSVSVAGTLIKKDAPRIVMVNQFPVEAEPTGYILYLTNYDRPGVIGRIGTILGNAGVNIAGMRLGRFKPGEMAVALINVDDPVPDEILEEIKKLPNIIDVKMVCLD</sequence>
<dbReference type="AlphaFoldDB" id="A0A0S3QTK0"/>
<dbReference type="RefSeq" id="WP_068549636.1">
    <property type="nucleotide sequence ID" value="NZ_AP013035.1"/>
</dbReference>
<gene>
    <name evidence="13" type="primary">serA</name>
    <name evidence="13" type="ORF">TST_0839</name>
</gene>
<evidence type="ECO:0000256" key="9">
    <source>
        <dbReference type="ARBA" id="ARBA00048126"/>
    </source>
</evidence>
<dbReference type="Gene3D" id="3.30.1330.90">
    <property type="entry name" value="D-3-phosphoglycerate dehydrogenase, domain 3"/>
    <property type="match status" value="1"/>
</dbReference>
<dbReference type="NCBIfam" id="TIGR01327">
    <property type="entry name" value="PGDH"/>
    <property type="match status" value="1"/>
</dbReference>
<comment type="catalytic activity">
    <reaction evidence="9">
        <text>(R)-2-hydroxyglutarate + NAD(+) = 2-oxoglutarate + NADH + H(+)</text>
        <dbReference type="Rhea" id="RHEA:49612"/>
        <dbReference type="ChEBI" id="CHEBI:15378"/>
        <dbReference type="ChEBI" id="CHEBI:15801"/>
        <dbReference type="ChEBI" id="CHEBI:16810"/>
        <dbReference type="ChEBI" id="CHEBI:57540"/>
        <dbReference type="ChEBI" id="CHEBI:57945"/>
        <dbReference type="EC" id="1.1.1.399"/>
    </reaction>
</comment>
<dbReference type="SUPFAM" id="SSF51735">
    <property type="entry name" value="NAD(P)-binding Rossmann-fold domains"/>
    <property type="match status" value="1"/>
</dbReference>
<name>A0A0S3QTK0_THET7</name>
<dbReference type="InterPro" id="IPR006236">
    <property type="entry name" value="PGDH"/>
</dbReference>
<dbReference type="SUPFAM" id="SSF55021">
    <property type="entry name" value="ACT-like"/>
    <property type="match status" value="1"/>
</dbReference>
<dbReference type="FunFam" id="3.40.50.720:FF:000021">
    <property type="entry name" value="D-3-phosphoglycerate dehydrogenase"/>
    <property type="match status" value="1"/>
</dbReference>
<dbReference type="Pfam" id="PF02826">
    <property type="entry name" value="2-Hacid_dh_C"/>
    <property type="match status" value="1"/>
</dbReference>
<dbReference type="PROSITE" id="PS51671">
    <property type="entry name" value="ACT"/>
    <property type="match status" value="1"/>
</dbReference>
<dbReference type="Pfam" id="PF00389">
    <property type="entry name" value="2-Hacid_dh"/>
    <property type="match status" value="1"/>
</dbReference>
<reference evidence="14" key="1">
    <citation type="journal article" date="2018" name="Science">
        <title>A primordial and reversible TCA cycle in a facultatively chemolithoautotrophic thermophile.</title>
        <authorList>
            <person name="Nunoura T."/>
            <person name="Chikaraishi Y."/>
            <person name="Izaki R."/>
            <person name="Suwa T."/>
            <person name="Sato T."/>
            <person name="Harada T."/>
            <person name="Mori K."/>
            <person name="Kato Y."/>
            <person name="Miyazaki M."/>
            <person name="Shimamura S."/>
            <person name="Yanagawa K."/>
            <person name="Shuto A."/>
            <person name="Ohkouchi N."/>
            <person name="Fujita N."/>
            <person name="Takaki Y."/>
            <person name="Atomi H."/>
            <person name="Takai K."/>
        </authorList>
    </citation>
    <scope>NUCLEOTIDE SEQUENCE [LARGE SCALE GENOMIC DNA]</scope>
    <source>
        <strain evidence="14">DSM 17441 / JCM 13301 / NBRC 103674 / ABI70S6</strain>
    </source>
</reference>
<dbReference type="Proteomes" id="UP000063234">
    <property type="component" value="Chromosome"/>
</dbReference>
<dbReference type="PANTHER" id="PTHR42789">
    <property type="entry name" value="D-ISOMER SPECIFIC 2-HYDROXYACID DEHYDROGENASE FAMILY PROTEIN (AFU_ORTHOLOGUE AFUA_6G10090)"/>
    <property type="match status" value="1"/>
</dbReference>
<dbReference type="Gene3D" id="3.30.70.260">
    <property type="match status" value="1"/>
</dbReference>
<dbReference type="InterPro" id="IPR029753">
    <property type="entry name" value="D-isomer_DH_CS"/>
</dbReference>
<evidence type="ECO:0000256" key="4">
    <source>
        <dbReference type="ARBA" id="ARBA00021582"/>
    </source>
</evidence>
<evidence type="ECO:0000313" key="14">
    <source>
        <dbReference type="Proteomes" id="UP000063234"/>
    </source>
</evidence>
<dbReference type="KEGG" id="ttk:TST_0839"/>
<dbReference type="InterPro" id="IPR050857">
    <property type="entry name" value="D-2-hydroxyacid_DH"/>
</dbReference>
<evidence type="ECO:0000259" key="12">
    <source>
        <dbReference type="PROSITE" id="PS51671"/>
    </source>
</evidence>
<keyword evidence="5 11" id="KW-0028">Amino-acid biosynthesis</keyword>
<dbReference type="InterPro" id="IPR006139">
    <property type="entry name" value="D-isomer_2_OHA_DH_cat_dom"/>
</dbReference>
<dbReference type="Pfam" id="PF01842">
    <property type="entry name" value="ACT"/>
    <property type="match status" value="1"/>
</dbReference>
<evidence type="ECO:0000256" key="11">
    <source>
        <dbReference type="RuleBase" id="RU363003"/>
    </source>
</evidence>
<comment type="function">
    <text evidence="1">Catalyzes the reversible oxidation of 3-phospho-D-glycerate to 3-phosphonooxypyruvate, the first step of the phosphorylated L-serine biosynthesis pathway. Also catalyzes the reversible oxidation of 2-hydroxyglutarate to 2-oxoglutarate.</text>
</comment>
<dbReference type="InterPro" id="IPR002912">
    <property type="entry name" value="ACT_dom"/>
</dbReference>
<evidence type="ECO:0000313" key="13">
    <source>
        <dbReference type="EMBL" id="BAT71639.1"/>
    </source>
</evidence>
<dbReference type="SUPFAM" id="SSF52283">
    <property type="entry name" value="Formate/glycerate dehydrogenase catalytic domain-like"/>
    <property type="match status" value="1"/>
</dbReference>
<comment type="catalytic activity">
    <reaction evidence="10 11">
        <text>(2R)-3-phosphoglycerate + NAD(+) = 3-phosphooxypyruvate + NADH + H(+)</text>
        <dbReference type="Rhea" id="RHEA:12641"/>
        <dbReference type="ChEBI" id="CHEBI:15378"/>
        <dbReference type="ChEBI" id="CHEBI:18110"/>
        <dbReference type="ChEBI" id="CHEBI:57540"/>
        <dbReference type="ChEBI" id="CHEBI:57945"/>
        <dbReference type="ChEBI" id="CHEBI:58272"/>
        <dbReference type="EC" id="1.1.1.95"/>
    </reaction>
</comment>
<proteinExistence type="inferred from homology"/>
<dbReference type="Gene3D" id="3.40.50.720">
    <property type="entry name" value="NAD(P)-binding Rossmann-like Domain"/>
    <property type="match status" value="2"/>
</dbReference>
<evidence type="ECO:0000256" key="2">
    <source>
        <dbReference type="ARBA" id="ARBA00005216"/>
    </source>
</evidence>
<comment type="similarity">
    <text evidence="3 11">Belongs to the D-isomer specific 2-hydroxyacid dehydrogenase family.</text>
</comment>
<dbReference type="InterPro" id="IPR029752">
    <property type="entry name" value="D-isomer_DH_CS1"/>
</dbReference>
<comment type="pathway">
    <text evidence="2 11">Amino-acid biosynthesis; L-serine biosynthesis; L-serine from 3-phospho-D-glycerate: step 1/3.</text>
</comment>
<dbReference type="EC" id="1.1.1.95" evidence="11"/>
<dbReference type="PANTHER" id="PTHR42789:SF1">
    <property type="entry name" value="D-ISOMER SPECIFIC 2-HYDROXYACID DEHYDROGENASE FAMILY PROTEIN (AFU_ORTHOLOGUE AFUA_6G10090)"/>
    <property type="match status" value="1"/>
</dbReference>
<dbReference type="InterPro" id="IPR045865">
    <property type="entry name" value="ACT-like_dom_sf"/>
</dbReference>
<dbReference type="Pfam" id="PF19304">
    <property type="entry name" value="PGDH_inter"/>
    <property type="match status" value="1"/>
</dbReference>
<dbReference type="GO" id="GO:0006564">
    <property type="term" value="P:L-serine biosynthetic process"/>
    <property type="evidence" value="ECO:0007669"/>
    <property type="project" value="UniProtKB-UniRule"/>
</dbReference>
<keyword evidence="8 11" id="KW-0718">Serine biosynthesis</keyword>
<evidence type="ECO:0000256" key="6">
    <source>
        <dbReference type="ARBA" id="ARBA00023002"/>
    </source>
</evidence>
<evidence type="ECO:0000256" key="1">
    <source>
        <dbReference type="ARBA" id="ARBA00003800"/>
    </source>
</evidence>
<dbReference type="OrthoDB" id="9805416at2"/>
<dbReference type="InterPro" id="IPR036291">
    <property type="entry name" value="NAD(P)-bd_dom_sf"/>
</dbReference>
<organism evidence="13 14">
    <name type="scientific">Thermosulfidibacter takaii (strain DSM 17441 / JCM 13301 / NBRC 103674 / ABI70S6)</name>
    <dbReference type="NCBI Taxonomy" id="1298851"/>
    <lineage>
        <taxon>Bacteria</taxon>
        <taxon>Pseudomonadati</taxon>
        <taxon>Thermosulfidibacterota</taxon>
        <taxon>Thermosulfidibacteria</taxon>
        <taxon>Thermosulfidibacterales</taxon>
        <taxon>Thermosulfidibacteraceae</taxon>
    </lineage>
</organism>
<dbReference type="InterPro" id="IPR029009">
    <property type="entry name" value="ASB_dom_sf"/>
</dbReference>
<keyword evidence="14" id="KW-1185">Reference proteome</keyword>
<dbReference type="FunFam" id="3.30.1330.90:FF:000003">
    <property type="entry name" value="D-3-phosphoglycerate dehydrogenase"/>
    <property type="match status" value="1"/>
</dbReference>
<evidence type="ECO:0000256" key="8">
    <source>
        <dbReference type="ARBA" id="ARBA00023299"/>
    </source>
</evidence>
<dbReference type="CDD" id="cd12173">
    <property type="entry name" value="PGDH_4"/>
    <property type="match status" value="1"/>
</dbReference>
<dbReference type="SUPFAM" id="SSF143548">
    <property type="entry name" value="Serine metabolism enzymes domain"/>
    <property type="match status" value="1"/>
</dbReference>
<dbReference type="UniPathway" id="UPA00135">
    <property type="reaction ID" value="UER00196"/>
</dbReference>
<dbReference type="GO" id="GO:0004617">
    <property type="term" value="F:phosphoglycerate dehydrogenase activity"/>
    <property type="evidence" value="ECO:0007669"/>
    <property type="project" value="UniProtKB-UniRule"/>
</dbReference>
<dbReference type="InterPro" id="IPR045626">
    <property type="entry name" value="PGDH_ASB_dom"/>
</dbReference>
<dbReference type="GO" id="GO:0051287">
    <property type="term" value="F:NAD binding"/>
    <property type="evidence" value="ECO:0007669"/>
    <property type="project" value="UniProtKB-UniRule"/>
</dbReference>
<keyword evidence="7 11" id="KW-0520">NAD</keyword>
<dbReference type="InterPro" id="IPR006140">
    <property type="entry name" value="D-isomer_DH_NAD-bd"/>
</dbReference>
<evidence type="ECO:0000256" key="10">
    <source>
        <dbReference type="ARBA" id="ARBA00048731"/>
    </source>
</evidence>
<dbReference type="PATRIC" id="fig|1298851.3.peg.874"/>
<dbReference type="PROSITE" id="PS00670">
    <property type="entry name" value="D_2_HYDROXYACID_DH_2"/>
    <property type="match status" value="1"/>
</dbReference>
<evidence type="ECO:0000256" key="5">
    <source>
        <dbReference type="ARBA" id="ARBA00022605"/>
    </source>
</evidence>
<dbReference type="EMBL" id="AP013035">
    <property type="protein sequence ID" value="BAT71639.1"/>
    <property type="molecule type" value="Genomic_DNA"/>
</dbReference>
<protein>
    <recommendedName>
        <fullName evidence="4 11">D-3-phosphoglycerate dehydrogenase</fullName>
        <ecNumber evidence="11">1.1.1.95</ecNumber>
    </recommendedName>
</protein>
<evidence type="ECO:0000256" key="7">
    <source>
        <dbReference type="ARBA" id="ARBA00023027"/>
    </source>
</evidence>
<dbReference type="STRING" id="1298851.TST_0839"/>
<dbReference type="FunFam" id="3.30.70.260:FF:000008">
    <property type="entry name" value="D-3-phosphoglycerate dehydrogenase, chloroplastic"/>
    <property type="match status" value="1"/>
</dbReference>